<sequence>MRKVLRKSIRLNDQQIRKLGDLSAFDGSDPLEHVTRAIDEYLKKQKTDVSIPAEKEIHAEITGKVGDATNRGAFWISGIVDRYEFSALILKEPSRSGIDKGRISKLSILDPTIRESTNSFIDCCIVNYDRGWDIKPSKLAEPYYNKVMALLEKVAQ</sequence>
<dbReference type="RefSeq" id="WP_215231533.1">
    <property type="nucleotide sequence ID" value="NZ_CAJRAU010000001.1"/>
</dbReference>
<dbReference type="Pfam" id="PF24726">
    <property type="entry name" value="DUF7678"/>
    <property type="match status" value="1"/>
</dbReference>
<dbReference type="EMBL" id="CAJRAU010000001">
    <property type="protein sequence ID" value="CAG5067347.1"/>
    <property type="molecule type" value="Genomic_DNA"/>
</dbReference>
<dbReference type="Proteomes" id="UP000679725">
    <property type="component" value="Unassembled WGS sequence"/>
</dbReference>
<evidence type="ECO:0000259" key="1">
    <source>
        <dbReference type="Pfam" id="PF24726"/>
    </source>
</evidence>
<protein>
    <recommendedName>
        <fullName evidence="1">DUF7678 domain-containing protein</fullName>
    </recommendedName>
</protein>
<dbReference type="InterPro" id="IPR056095">
    <property type="entry name" value="DUF7678"/>
</dbReference>
<feature type="domain" description="DUF7678" evidence="1">
    <location>
        <begin position="75"/>
        <end position="151"/>
    </location>
</feature>
<gene>
    <name evidence="2" type="ORF">DYBT9623_00067</name>
</gene>
<evidence type="ECO:0000313" key="3">
    <source>
        <dbReference type="Proteomes" id="UP000679725"/>
    </source>
</evidence>
<evidence type="ECO:0000313" key="2">
    <source>
        <dbReference type="EMBL" id="CAG5067347.1"/>
    </source>
</evidence>
<comment type="caution">
    <text evidence="2">The sequence shown here is derived from an EMBL/GenBank/DDBJ whole genome shotgun (WGS) entry which is preliminary data.</text>
</comment>
<organism evidence="2 3">
    <name type="scientific">Dyadobacter linearis</name>
    <dbReference type="NCBI Taxonomy" id="2823330"/>
    <lineage>
        <taxon>Bacteria</taxon>
        <taxon>Pseudomonadati</taxon>
        <taxon>Bacteroidota</taxon>
        <taxon>Cytophagia</taxon>
        <taxon>Cytophagales</taxon>
        <taxon>Spirosomataceae</taxon>
        <taxon>Dyadobacter</taxon>
    </lineage>
</organism>
<name>A0ABM8UIM4_9BACT</name>
<keyword evidence="3" id="KW-1185">Reference proteome</keyword>
<reference evidence="2 3" key="1">
    <citation type="submission" date="2021-04" db="EMBL/GenBank/DDBJ databases">
        <authorList>
            <person name="Rodrigo-Torres L."/>
            <person name="Arahal R. D."/>
            <person name="Lucena T."/>
        </authorList>
    </citation>
    <scope>NUCLEOTIDE SEQUENCE [LARGE SCALE GENOMIC DNA]</scope>
    <source>
        <strain evidence="2 3">CECT 9623</strain>
    </source>
</reference>
<proteinExistence type="predicted"/>
<accession>A0ABM8UIM4</accession>